<evidence type="ECO:0000313" key="2">
    <source>
        <dbReference type="Proteomes" id="UP000187429"/>
    </source>
</evidence>
<dbReference type="EMBL" id="LSSM01007656">
    <property type="protein sequence ID" value="OMJ07429.1"/>
    <property type="molecule type" value="Genomic_DNA"/>
</dbReference>
<evidence type="ECO:0000313" key="1">
    <source>
        <dbReference type="EMBL" id="OMJ07429.1"/>
    </source>
</evidence>
<protein>
    <recommendedName>
        <fullName evidence="3">Reverse transcriptase zinc-binding domain-containing protein</fullName>
    </recommendedName>
</protein>
<organism evidence="1 2">
    <name type="scientific">Smittium culicis</name>
    <dbReference type="NCBI Taxonomy" id="133412"/>
    <lineage>
        <taxon>Eukaryota</taxon>
        <taxon>Fungi</taxon>
        <taxon>Fungi incertae sedis</taxon>
        <taxon>Zoopagomycota</taxon>
        <taxon>Kickxellomycotina</taxon>
        <taxon>Harpellomycetes</taxon>
        <taxon>Harpellales</taxon>
        <taxon>Legeriomycetaceae</taxon>
        <taxon>Smittium</taxon>
    </lineage>
</organism>
<proteinExistence type="predicted"/>
<reference evidence="2" key="1">
    <citation type="submission" date="2017-01" db="EMBL/GenBank/DDBJ databases">
        <authorList>
            <person name="Wang Y."/>
            <person name="White M."/>
            <person name="Kvist S."/>
            <person name="Moncalvo J.-M."/>
        </authorList>
    </citation>
    <scope>NUCLEOTIDE SEQUENCE [LARGE SCALE GENOMIC DNA]</scope>
    <source>
        <strain evidence="2">ID-206-W2</strain>
    </source>
</reference>
<dbReference type="Proteomes" id="UP000187429">
    <property type="component" value="Unassembled WGS sequence"/>
</dbReference>
<name>A0A1R1WYG6_9FUNG</name>
<evidence type="ECO:0008006" key="3">
    <source>
        <dbReference type="Google" id="ProtNLM"/>
    </source>
</evidence>
<accession>A0A1R1WYG6</accession>
<dbReference type="OrthoDB" id="5556164at2759"/>
<sequence length="106" mass="12310">MRGSTKKTLYDRALKNDKSMISQWIRKVNGGNQSNYMGLELKYPERQKSLLHIAKVRIGAYWTAQRMANARIIDGAYKSECPFCKMKAPETVEHILLDYGRWTLVQ</sequence>
<gene>
    <name evidence="1" type="ORF">AYI69_g11462</name>
</gene>
<dbReference type="AlphaFoldDB" id="A0A1R1WYG6"/>
<keyword evidence="2" id="KW-1185">Reference proteome</keyword>
<comment type="caution">
    <text evidence="1">The sequence shown here is derived from an EMBL/GenBank/DDBJ whole genome shotgun (WGS) entry which is preliminary data.</text>
</comment>